<dbReference type="InterPro" id="IPR051043">
    <property type="entry name" value="Sulfatase_Mod_Factor_Kinase"/>
</dbReference>
<dbReference type="SUPFAM" id="SSF56436">
    <property type="entry name" value="C-type lectin-like"/>
    <property type="match status" value="1"/>
</dbReference>
<dbReference type="EMBL" id="CP047423">
    <property type="protein sequence ID" value="QPD06297.1"/>
    <property type="molecule type" value="Genomic_DNA"/>
</dbReference>
<dbReference type="KEGG" id="nkf:Nkreftii_004071"/>
<sequence>MQTTQIIVIAVLATAFTIVNQTVRAEEHLTPKDMAYIGQGGSVMGLDREQPVDTGKKLTLYERRMKTPWSADALNDESPAHMVFLDPYFIDKYEVSNKDYGDFIKTKGHPAPAYWDDPRLNKSQLPVVGVNWEDARAFCEYRGKRLPTEAEWEKAARGPDGNLYPWGNAFDPAKVNYGKKHDATMPVDSYPEGASYYGLHHMAGNVFEWVSDWYDPRYYGRLETSVNPSGPAQPLWMGGTGTYVDRLTVGEKRVIRGGSWIAPEGTTRATHRFWNHPLNNSYGVGLGFRCAKTAPPEIDQRIKEAAILTYVEMGREHFAEAQQALAQGLALDPKNTELLELRQLIEQSMKRP</sequence>
<feature type="domain" description="Sulfatase-modifying factor enzyme-like" evidence="1">
    <location>
        <begin position="72"/>
        <end position="292"/>
    </location>
</feature>
<dbReference type="GO" id="GO:0120147">
    <property type="term" value="F:formylglycine-generating oxidase activity"/>
    <property type="evidence" value="ECO:0007669"/>
    <property type="project" value="TreeGrafter"/>
</dbReference>
<dbReference type="PANTHER" id="PTHR23150">
    <property type="entry name" value="SULFATASE MODIFYING FACTOR 1, 2"/>
    <property type="match status" value="1"/>
</dbReference>
<dbReference type="AlphaFoldDB" id="A0A7S8FI88"/>
<reference evidence="2 3" key="1">
    <citation type="journal article" date="2020" name="ISME J.">
        <title>Enrichment and physiological characterization of a novel comammox Nitrospira indicates ammonium inhibition of complete nitrification.</title>
        <authorList>
            <person name="Sakoula D."/>
            <person name="Koch H."/>
            <person name="Frank J."/>
            <person name="Jetten M.S.M."/>
            <person name="van Kessel M.A.H.J."/>
            <person name="Lucker S."/>
        </authorList>
    </citation>
    <scope>NUCLEOTIDE SEQUENCE [LARGE SCALE GENOMIC DNA]</scope>
    <source>
        <strain evidence="2">Comreactor17</strain>
    </source>
</reference>
<dbReference type="Proteomes" id="UP000593737">
    <property type="component" value="Chromosome"/>
</dbReference>
<dbReference type="Gene3D" id="3.90.1580.10">
    <property type="entry name" value="paralog of FGE (formylglycine-generating enzyme)"/>
    <property type="match status" value="1"/>
</dbReference>
<dbReference type="InterPro" id="IPR016187">
    <property type="entry name" value="CTDL_fold"/>
</dbReference>
<evidence type="ECO:0000313" key="2">
    <source>
        <dbReference type="EMBL" id="QPD06297.1"/>
    </source>
</evidence>
<protein>
    <recommendedName>
        <fullName evidence="1">Sulfatase-modifying factor enzyme-like domain-containing protein</fullName>
    </recommendedName>
</protein>
<gene>
    <name evidence="2" type="ORF">Nkreftii_004071</name>
</gene>
<dbReference type="InterPro" id="IPR042095">
    <property type="entry name" value="SUMF_sf"/>
</dbReference>
<dbReference type="InterPro" id="IPR005532">
    <property type="entry name" value="SUMF_dom"/>
</dbReference>
<dbReference type="PANTHER" id="PTHR23150:SF19">
    <property type="entry name" value="FORMYLGLYCINE-GENERATING ENZYME"/>
    <property type="match status" value="1"/>
</dbReference>
<dbReference type="Pfam" id="PF03781">
    <property type="entry name" value="FGE-sulfatase"/>
    <property type="match status" value="1"/>
</dbReference>
<name>A0A7S8FI88_9BACT</name>
<evidence type="ECO:0000259" key="1">
    <source>
        <dbReference type="Pfam" id="PF03781"/>
    </source>
</evidence>
<accession>A0A7S8FI88</accession>
<proteinExistence type="predicted"/>
<evidence type="ECO:0000313" key="3">
    <source>
        <dbReference type="Proteomes" id="UP000593737"/>
    </source>
</evidence>
<organism evidence="2 3">
    <name type="scientific">Candidatus Nitrospira kreftii</name>
    <dbReference type="NCBI Taxonomy" id="2652173"/>
    <lineage>
        <taxon>Bacteria</taxon>
        <taxon>Pseudomonadati</taxon>
        <taxon>Nitrospirota</taxon>
        <taxon>Nitrospiria</taxon>
        <taxon>Nitrospirales</taxon>
        <taxon>Nitrospiraceae</taxon>
        <taxon>Nitrospira</taxon>
    </lineage>
</organism>